<comment type="caution">
    <text evidence="1">The sequence shown here is derived from an EMBL/GenBank/DDBJ whole genome shotgun (WGS) entry which is preliminary data.</text>
</comment>
<dbReference type="Proteomes" id="UP000265566">
    <property type="component" value="Chromosome 2"/>
</dbReference>
<gene>
    <name evidence="1" type="ORF">MtrunA17_Chr2g0312701</name>
</gene>
<dbReference type="EMBL" id="PSQE01000002">
    <property type="protein sequence ID" value="RHN74654.1"/>
    <property type="molecule type" value="Genomic_DNA"/>
</dbReference>
<name>A0A396JC56_MEDTR</name>
<dbReference type="Gramene" id="rna10759">
    <property type="protein sequence ID" value="RHN74654.1"/>
    <property type="gene ID" value="gene10759"/>
</dbReference>
<protein>
    <submittedName>
        <fullName evidence="1">Uncharacterized protein</fullName>
    </submittedName>
</protein>
<sequence>MYFCYETTIPFFDRATSIPRKYLMDPKSLISKSTANFSFTLAISTVSSPVRTISST</sequence>
<evidence type="ECO:0000313" key="1">
    <source>
        <dbReference type="EMBL" id="RHN74654.1"/>
    </source>
</evidence>
<accession>A0A396JC56</accession>
<organism evidence="1">
    <name type="scientific">Medicago truncatula</name>
    <name type="common">Barrel medic</name>
    <name type="synonym">Medicago tribuloides</name>
    <dbReference type="NCBI Taxonomy" id="3880"/>
    <lineage>
        <taxon>Eukaryota</taxon>
        <taxon>Viridiplantae</taxon>
        <taxon>Streptophyta</taxon>
        <taxon>Embryophyta</taxon>
        <taxon>Tracheophyta</taxon>
        <taxon>Spermatophyta</taxon>
        <taxon>Magnoliopsida</taxon>
        <taxon>eudicotyledons</taxon>
        <taxon>Gunneridae</taxon>
        <taxon>Pentapetalae</taxon>
        <taxon>rosids</taxon>
        <taxon>fabids</taxon>
        <taxon>Fabales</taxon>
        <taxon>Fabaceae</taxon>
        <taxon>Papilionoideae</taxon>
        <taxon>50 kb inversion clade</taxon>
        <taxon>NPAAA clade</taxon>
        <taxon>Hologalegina</taxon>
        <taxon>IRL clade</taxon>
        <taxon>Trifolieae</taxon>
        <taxon>Medicago</taxon>
    </lineage>
</organism>
<proteinExistence type="predicted"/>
<reference evidence="1" key="1">
    <citation type="journal article" date="2018" name="Nat. Plants">
        <title>Whole-genome landscape of Medicago truncatula symbiotic genes.</title>
        <authorList>
            <person name="Pecrix Y."/>
            <person name="Gamas P."/>
            <person name="Carrere S."/>
        </authorList>
    </citation>
    <scope>NUCLEOTIDE SEQUENCE</scope>
    <source>
        <tissue evidence="1">Leaves</tissue>
    </source>
</reference>
<dbReference type="AlphaFoldDB" id="A0A396JC56"/>